<gene>
    <name evidence="3" type="ORF">ADUPG1_013539</name>
</gene>
<feature type="region of interest" description="Disordered" evidence="2">
    <location>
        <begin position="1"/>
        <end position="20"/>
    </location>
</feature>
<proteinExistence type="predicted"/>
<evidence type="ECO:0000313" key="4">
    <source>
        <dbReference type="Proteomes" id="UP001057375"/>
    </source>
</evidence>
<sequence>MPSESPITRLDKSSLPAPSSTVSVESILGKLKTVGQARDVLKALIIKIPGLEKDNEQLDEQIKKLEILIEEKRISLERLKEETDYIAMLYHTQKTQDDPILSTKDEES</sequence>
<reference evidence="3" key="1">
    <citation type="submission" date="2022-03" db="EMBL/GenBank/DDBJ databases">
        <title>Draft genome sequence of Aduncisulcus paluster, a free-living microaerophilic Fornicata.</title>
        <authorList>
            <person name="Yuyama I."/>
            <person name="Kume K."/>
            <person name="Tamura T."/>
            <person name="Inagaki Y."/>
            <person name="Hashimoto T."/>
        </authorList>
    </citation>
    <scope>NUCLEOTIDE SEQUENCE</scope>
    <source>
        <strain evidence="3">NY0171</strain>
    </source>
</reference>
<dbReference type="EMBL" id="BQXS01012693">
    <property type="protein sequence ID" value="GKT26945.1"/>
    <property type="molecule type" value="Genomic_DNA"/>
</dbReference>
<evidence type="ECO:0008006" key="5">
    <source>
        <dbReference type="Google" id="ProtNLM"/>
    </source>
</evidence>
<keyword evidence="4" id="KW-1185">Reference proteome</keyword>
<organism evidence="3 4">
    <name type="scientific">Aduncisulcus paluster</name>
    <dbReference type="NCBI Taxonomy" id="2918883"/>
    <lineage>
        <taxon>Eukaryota</taxon>
        <taxon>Metamonada</taxon>
        <taxon>Carpediemonas-like organisms</taxon>
        <taxon>Aduncisulcus</taxon>
    </lineage>
</organism>
<feature type="coiled-coil region" evidence="1">
    <location>
        <begin position="41"/>
        <end position="82"/>
    </location>
</feature>
<comment type="caution">
    <text evidence="3">The sequence shown here is derived from an EMBL/GenBank/DDBJ whole genome shotgun (WGS) entry which is preliminary data.</text>
</comment>
<dbReference type="Proteomes" id="UP001057375">
    <property type="component" value="Unassembled WGS sequence"/>
</dbReference>
<accession>A0ABQ5K819</accession>
<evidence type="ECO:0000256" key="2">
    <source>
        <dbReference type="SAM" id="MobiDB-lite"/>
    </source>
</evidence>
<protein>
    <recommendedName>
        <fullName evidence="5">Mediator complex subunit 9</fullName>
    </recommendedName>
</protein>
<evidence type="ECO:0000256" key="1">
    <source>
        <dbReference type="SAM" id="Coils"/>
    </source>
</evidence>
<evidence type="ECO:0000313" key="3">
    <source>
        <dbReference type="EMBL" id="GKT26945.1"/>
    </source>
</evidence>
<keyword evidence="1" id="KW-0175">Coiled coil</keyword>
<name>A0ABQ5K819_9EUKA</name>